<dbReference type="GO" id="GO:0070914">
    <property type="term" value="P:UV-damage excision repair"/>
    <property type="evidence" value="ECO:0007669"/>
    <property type="project" value="TreeGrafter"/>
</dbReference>
<keyword evidence="10" id="KW-1185">Reference proteome</keyword>
<dbReference type="OrthoDB" id="10262814at2759"/>
<feature type="compositionally biased region" description="Acidic residues" evidence="7">
    <location>
        <begin position="1"/>
        <end position="11"/>
    </location>
</feature>
<dbReference type="InterPro" id="IPR011335">
    <property type="entry name" value="Restrct_endonuc-II-like"/>
</dbReference>
<sequence>MDDDFGADDDFLAALAATGTTGSAQSSRPPVQQQPQPPRVQQPTPQRLDKLPPQRTADGKPVQPKPQALPARSSGSNIKVSPRQRGNPVLSSIRSFAWEYSDIPADYLLGQTTCALFLSLKYHRLHPEYIYQRIRNLQGKYNVRILLTMVDIPNHEDPLRELAKTALVYDVTLVLCWSAAEAARYLELYKSYEHANFSAIRGQQSSSYAEKLVDFVTVPRSVNKADAIALVSNFGTLKDAINADSGEINLIGGWGSTKVKKWVAAVEEPFRVQKAAKRKIGEVTGEGGTSTPSRLDGAVPIGRVPLREMQSYATSSTSTPAEEAGPSREKQRPDAAFQDDEEAMIALAIEESQKTAEAEARQRSKDGESSSSAAAEELTDGVAAALARLREKG</sequence>
<dbReference type="EMBL" id="JAGPXD010000004">
    <property type="protein sequence ID" value="KAH7359153.1"/>
    <property type="molecule type" value="Genomic_DNA"/>
</dbReference>
<dbReference type="InterPro" id="IPR047260">
    <property type="entry name" value="ERCC1-like_central_dom"/>
</dbReference>
<dbReference type="PROSITE" id="PS50330">
    <property type="entry name" value="UIM"/>
    <property type="match status" value="1"/>
</dbReference>
<dbReference type="PANTHER" id="PTHR12749:SF0">
    <property type="entry name" value="DNA EXCISION REPAIR PROTEIN ERCC-1"/>
    <property type="match status" value="1"/>
</dbReference>
<evidence type="ECO:0000256" key="3">
    <source>
        <dbReference type="ARBA" id="ARBA00022763"/>
    </source>
</evidence>
<evidence type="ECO:0000256" key="7">
    <source>
        <dbReference type="SAM" id="MobiDB-lite"/>
    </source>
</evidence>
<evidence type="ECO:0000313" key="10">
    <source>
        <dbReference type="Proteomes" id="UP000813385"/>
    </source>
</evidence>
<dbReference type="InterPro" id="IPR004579">
    <property type="entry name" value="ERCC1/RAD10/SWI10"/>
</dbReference>
<dbReference type="GO" id="GO:0006302">
    <property type="term" value="P:double-strand break repair"/>
    <property type="evidence" value="ECO:0007669"/>
    <property type="project" value="UniProtKB-ARBA"/>
</dbReference>
<dbReference type="Gene3D" id="3.40.50.10130">
    <property type="match status" value="1"/>
</dbReference>
<evidence type="ECO:0000259" key="8">
    <source>
        <dbReference type="Pfam" id="PF03834"/>
    </source>
</evidence>
<dbReference type="SUPFAM" id="SSF52980">
    <property type="entry name" value="Restriction endonuclease-like"/>
    <property type="match status" value="1"/>
</dbReference>
<dbReference type="InterPro" id="IPR010994">
    <property type="entry name" value="RuvA_2-like"/>
</dbReference>
<dbReference type="CDD" id="cd22325">
    <property type="entry name" value="ERCC1_C-like"/>
    <property type="match status" value="1"/>
</dbReference>
<keyword evidence="5" id="KW-0234">DNA repair</keyword>
<gene>
    <name evidence="9" type="ORF">B0T11DRAFT_112667</name>
</gene>
<dbReference type="InterPro" id="IPR003903">
    <property type="entry name" value="UIM_dom"/>
</dbReference>
<reference evidence="9" key="1">
    <citation type="journal article" date="2021" name="Nat. Commun.">
        <title>Genetic determinants of endophytism in the Arabidopsis root mycobiome.</title>
        <authorList>
            <person name="Mesny F."/>
            <person name="Miyauchi S."/>
            <person name="Thiergart T."/>
            <person name="Pickel B."/>
            <person name="Atanasova L."/>
            <person name="Karlsson M."/>
            <person name="Huettel B."/>
            <person name="Barry K.W."/>
            <person name="Haridas S."/>
            <person name="Chen C."/>
            <person name="Bauer D."/>
            <person name="Andreopoulos W."/>
            <person name="Pangilinan J."/>
            <person name="LaButti K."/>
            <person name="Riley R."/>
            <person name="Lipzen A."/>
            <person name="Clum A."/>
            <person name="Drula E."/>
            <person name="Henrissat B."/>
            <person name="Kohler A."/>
            <person name="Grigoriev I.V."/>
            <person name="Martin F.M."/>
            <person name="Hacquard S."/>
        </authorList>
    </citation>
    <scope>NUCLEOTIDE SEQUENCE</scope>
    <source>
        <strain evidence="9">MPI-CAGE-AT-0016</strain>
    </source>
</reference>
<evidence type="ECO:0000256" key="6">
    <source>
        <dbReference type="ARBA" id="ARBA00023242"/>
    </source>
</evidence>
<comment type="caution">
    <text evidence="9">The sequence shown here is derived from an EMBL/GenBank/DDBJ whole genome shotgun (WGS) entry which is preliminary data.</text>
</comment>
<organism evidence="9 10">
    <name type="scientific">Plectosphaerella cucumerina</name>
    <dbReference type="NCBI Taxonomy" id="40658"/>
    <lineage>
        <taxon>Eukaryota</taxon>
        <taxon>Fungi</taxon>
        <taxon>Dikarya</taxon>
        <taxon>Ascomycota</taxon>
        <taxon>Pezizomycotina</taxon>
        <taxon>Sordariomycetes</taxon>
        <taxon>Hypocreomycetidae</taxon>
        <taxon>Glomerellales</taxon>
        <taxon>Plectosphaerellaceae</taxon>
        <taxon>Plectosphaerella</taxon>
    </lineage>
</organism>
<dbReference type="SUPFAM" id="SSF47781">
    <property type="entry name" value="RuvA domain 2-like"/>
    <property type="match status" value="1"/>
</dbReference>
<dbReference type="Pfam" id="PF03834">
    <property type="entry name" value="Rad10"/>
    <property type="match status" value="1"/>
</dbReference>
<dbReference type="AlphaFoldDB" id="A0A8K0TGK0"/>
<name>A0A8K0TGK0_9PEZI</name>
<proteinExistence type="inferred from homology"/>
<feature type="region of interest" description="Disordered" evidence="7">
    <location>
        <begin position="1"/>
        <end position="86"/>
    </location>
</feature>
<evidence type="ECO:0000256" key="5">
    <source>
        <dbReference type="ARBA" id="ARBA00023204"/>
    </source>
</evidence>
<feature type="compositionally biased region" description="Polar residues" evidence="7">
    <location>
        <begin position="311"/>
        <end position="320"/>
    </location>
</feature>
<accession>A0A8K0TGK0</accession>
<comment type="subcellular location">
    <subcellularLocation>
        <location evidence="1">Nucleus</location>
    </subcellularLocation>
</comment>
<dbReference type="Gene3D" id="1.10.150.20">
    <property type="entry name" value="5' to 3' exonuclease, C-terminal subdomain"/>
    <property type="match status" value="1"/>
</dbReference>
<feature type="region of interest" description="Disordered" evidence="7">
    <location>
        <begin position="311"/>
        <end position="379"/>
    </location>
</feature>
<dbReference type="GO" id="GO:0006312">
    <property type="term" value="P:mitotic recombination"/>
    <property type="evidence" value="ECO:0007669"/>
    <property type="project" value="TreeGrafter"/>
</dbReference>
<dbReference type="FunFam" id="3.40.50.10130:FF:000001">
    <property type="entry name" value="DNA excision repair protein ERCC-1"/>
    <property type="match status" value="1"/>
</dbReference>
<dbReference type="GO" id="GO:0003684">
    <property type="term" value="F:damaged DNA binding"/>
    <property type="evidence" value="ECO:0007669"/>
    <property type="project" value="InterPro"/>
</dbReference>
<evidence type="ECO:0000313" key="9">
    <source>
        <dbReference type="EMBL" id="KAH7359153.1"/>
    </source>
</evidence>
<keyword evidence="4" id="KW-0238">DNA-binding</keyword>
<feature type="compositionally biased region" description="Basic and acidic residues" evidence="7">
    <location>
        <begin position="351"/>
        <end position="368"/>
    </location>
</feature>
<feature type="domain" description="ERCC1-like central" evidence="8">
    <location>
        <begin position="77"/>
        <end position="190"/>
    </location>
</feature>
<keyword evidence="3" id="KW-0227">DNA damage</keyword>
<keyword evidence="6" id="KW-0539">Nucleus</keyword>
<evidence type="ECO:0000256" key="2">
    <source>
        <dbReference type="ARBA" id="ARBA00008283"/>
    </source>
</evidence>
<protein>
    <submittedName>
        <fullName evidence="9">DNA repair protein rad10</fullName>
    </submittedName>
</protein>
<evidence type="ECO:0000256" key="4">
    <source>
        <dbReference type="ARBA" id="ARBA00023125"/>
    </source>
</evidence>
<dbReference type="GO" id="GO:0070522">
    <property type="term" value="C:ERCC4-ERCC1 complex"/>
    <property type="evidence" value="ECO:0007669"/>
    <property type="project" value="TreeGrafter"/>
</dbReference>
<dbReference type="GO" id="GO:0000110">
    <property type="term" value="C:nucleotide-excision repair factor 1 complex"/>
    <property type="evidence" value="ECO:0007669"/>
    <property type="project" value="TreeGrafter"/>
</dbReference>
<dbReference type="PANTHER" id="PTHR12749">
    <property type="entry name" value="EXCISION REPAIR CROSS-COMPLEMENTING 1 ERCC1"/>
    <property type="match status" value="1"/>
</dbReference>
<dbReference type="Proteomes" id="UP000813385">
    <property type="component" value="Unassembled WGS sequence"/>
</dbReference>
<comment type="similarity">
    <text evidence="2">Belongs to the ERCC1/RAD10/SWI10 family.</text>
</comment>
<feature type="compositionally biased region" description="Low complexity" evidence="7">
    <location>
        <begin position="12"/>
        <end position="34"/>
    </location>
</feature>
<evidence type="ECO:0000256" key="1">
    <source>
        <dbReference type="ARBA" id="ARBA00004123"/>
    </source>
</evidence>
<dbReference type="NCBIfam" id="TIGR00597">
    <property type="entry name" value="rad10"/>
    <property type="match status" value="1"/>
</dbReference>
<dbReference type="GO" id="GO:0003697">
    <property type="term" value="F:single-stranded DNA binding"/>
    <property type="evidence" value="ECO:0007669"/>
    <property type="project" value="TreeGrafter"/>
</dbReference>